<dbReference type="HAMAP" id="MF_00423">
    <property type="entry name" value="SelA"/>
    <property type="match status" value="1"/>
</dbReference>
<keyword evidence="6" id="KW-0711">Selenium</keyword>
<keyword evidence="4" id="KW-0663">Pyridoxal phosphate</keyword>
<dbReference type="GO" id="GO:0004125">
    <property type="term" value="F:L-seryl-tRNA(Sec) selenium transferase activity"/>
    <property type="evidence" value="ECO:0007669"/>
    <property type="project" value="InterPro"/>
</dbReference>
<dbReference type="GO" id="GO:0005737">
    <property type="term" value="C:cytoplasm"/>
    <property type="evidence" value="ECO:0007669"/>
    <property type="project" value="InterPro"/>
</dbReference>
<evidence type="ECO:0000256" key="5">
    <source>
        <dbReference type="ARBA" id="ARBA00022917"/>
    </source>
</evidence>
<evidence type="ECO:0000256" key="4">
    <source>
        <dbReference type="ARBA" id="ARBA00022898"/>
    </source>
</evidence>
<dbReference type="InterPro" id="IPR015421">
    <property type="entry name" value="PyrdxlP-dep_Trfase_major"/>
</dbReference>
<dbReference type="Pfam" id="PF03841">
    <property type="entry name" value="SelA"/>
    <property type="match status" value="1"/>
</dbReference>
<name>A0A382MQG3_9ZZZZ</name>
<proteinExistence type="inferred from homology"/>
<evidence type="ECO:0000256" key="2">
    <source>
        <dbReference type="ARBA" id="ARBA00022490"/>
    </source>
</evidence>
<dbReference type="AlphaFoldDB" id="A0A382MQG3"/>
<evidence type="ECO:0000256" key="1">
    <source>
        <dbReference type="ARBA" id="ARBA00001933"/>
    </source>
</evidence>
<sequence>MPKKLETPTNRPPSIDQIARAISDLDLPHPLLVDAAREAVNNFNGDDVIEEARKIGEVISRTLLTDVINATGVLLHTNMGRAPIKIGDKNKHFRFSNLEFDLETGERGSRQDRSSKLIARACGAESALIVNNCASAVLLVIAALAEGRGVAVSRSELVEIGGGFRIPEILQQSGAHLVEVGTTNRTRRKDFEKAINKNDVSLVLKVH</sequence>
<dbReference type="InterPro" id="IPR004534">
    <property type="entry name" value="SelA_trans"/>
</dbReference>
<keyword evidence="3" id="KW-0808">Transferase</keyword>
<organism evidence="7">
    <name type="scientific">marine metagenome</name>
    <dbReference type="NCBI Taxonomy" id="408172"/>
    <lineage>
        <taxon>unclassified sequences</taxon>
        <taxon>metagenomes</taxon>
        <taxon>ecological metagenomes</taxon>
    </lineage>
</organism>
<reference evidence="7" key="1">
    <citation type="submission" date="2018-05" db="EMBL/GenBank/DDBJ databases">
        <authorList>
            <person name="Lanie J.A."/>
            <person name="Ng W.-L."/>
            <person name="Kazmierczak K.M."/>
            <person name="Andrzejewski T.M."/>
            <person name="Davidsen T.M."/>
            <person name="Wayne K.J."/>
            <person name="Tettelin H."/>
            <person name="Glass J.I."/>
            <person name="Rusch D."/>
            <person name="Podicherti R."/>
            <person name="Tsui H.-C.T."/>
            <person name="Winkler M.E."/>
        </authorList>
    </citation>
    <scope>NUCLEOTIDE SEQUENCE</scope>
</reference>
<dbReference type="Gene3D" id="3.40.640.10">
    <property type="entry name" value="Type I PLP-dependent aspartate aminotransferase-like (Major domain)"/>
    <property type="match status" value="1"/>
</dbReference>
<evidence type="ECO:0000256" key="6">
    <source>
        <dbReference type="ARBA" id="ARBA00023266"/>
    </source>
</evidence>
<comment type="cofactor">
    <cofactor evidence="1">
        <name>pyridoxal 5'-phosphate</name>
        <dbReference type="ChEBI" id="CHEBI:597326"/>
    </cofactor>
</comment>
<dbReference type="PANTHER" id="PTHR32328">
    <property type="entry name" value="L-SERYL-TRNA(SEC) SELENIUM TRANSFERASE"/>
    <property type="match status" value="1"/>
</dbReference>
<dbReference type="SUPFAM" id="SSF53383">
    <property type="entry name" value="PLP-dependent transferases"/>
    <property type="match status" value="1"/>
</dbReference>
<keyword evidence="2" id="KW-0963">Cytoplasm</keyword>
<gene>
    <name evidence="7" type="ORF">METZ01_LOCUS303209</name>
</gene>
<keyword evidence="5" id="KW-0648">Protein biosynthesis</keyword>
<dbReference type="PANTHER" id="PTHR32328:SF0">
    <property type="entry name" value="L-SERYL-TRNA(SEC) SELENIUM TRANSFERASE"/>
    <property type="match status" value="1"/>
</dbReference>
<dbReference type="GO" id="GO:0001514">
    <property type="term" value="P:selenocysteine incorporation"/>
    <property type="evidence" value="ECO:0007669"/>
    <property type="project" value="InterPro"/>
</dbReference>
<dbReference type="InterPro" id="IPR018319">
    <property type="entry name" value="SelA-like"/>
</dbReference>
<evidence type="ECO:0000313" key="7">
    <source>
        <dbReference type="EMBL" id="SVC50355.1"/>
    </source>
</evidence>
<protein>
    <recommendedName>
        <fullName evidence="8">L-seryl-tRNA selenium transferase N-terminal domain-containing protein</fullName>
    </recommendedName>
</protein>
<dbReference type="EMBL" id="UINC01094805">
    <property type="protein sequence ID" value="SVC50355.1"/>
    <property type="molecule type" value="Genomic_DNA"/>
</dbReference>
<accession>A0A382MQG3</accession>
<feature type="non-terminal residue" evidence="7">
    <location>
        <position position="207"/>
    </location>
</feature>
<evidence type="ECO:0008006" key="8">
    <source>
        <dbReference type="Google" id="ProtNLM"/>
    </source>
</evidence>
<dbReference type="InterPro" id="IPR015424">
    <property type="entry name" value="PyrdxlP-dep_Trfase"/>
</dbReference>
<evidence type="ECO:0000256" key="3">
    <source>
        <dbReference type="ARBA" id="ARBA00022679"/>
    </source>
</evidence>